<dbReference type="Proteomes" id="UP000800041">
    <property type="component" value="Unassembled WGS sequence"/>
</dbReference>
<dbReference type="GO" id="GO:0005634">
    <property type="term" value="C:nucleus"/>
    <property type="evidence" value="ECO:0007669"/>
    <property type="project" value="UniProtKB-SubCell"/>
</dbReference>
<dbReference type="AlphaFoldDB" id="A0A6G1HE43"/>
<keyword evidence="10" id="KW-1185">Reference proteome</keyword>
<dbReference type="GO" id="GO:0008270">
    <property type="term" value="F:zinc ion binding"/>
    <property type="evidence" value="ECO:0007669"/>
    <property type="project" value="InterPro"/>
</dbReference>
<dbReference type="GO" id="GO:0000981">
    <property type="term" value="F:DNA-binding transcription factor activity, RNA polymerase II-specific"/>
    <property type="evidence" value="ECO:0007669"/>
    <property type="project" value="InterPro"/>
</dbReference>
<protein>
    <recommendedName>
        <fullName evidence="8">Zn(2)-C6 fungal-type domain-containing protein</fullName>
    </recommendedName>
</protein>
<dbReference type="SMART" id="SM00066">
    <property type="entry name" value="GAL4"/>
    <property type="match status" value="1"/>
</dbReference>
<feature type="region of interest" description="Disordered" evidence="7">
    <location>
        <begin position="93"/>
        <end position="125"/>
    </location>
</feature>
<keyword evidence="2" id="KW-0479">Metal-binding</keyword>
<comment type="subcellular location">
    <subcellularLocation>
        <location evidence="1">Nucleus</location>
    </subcellularLocation>
</comment>
<dbReference type="PANTHER" id="PTHR31845:SF21">
    <property type="entry name" value="REGULATORY PROTEIN LEU3"/>
    <property type="match status" value="1"/>
</dbReference>
<dbReference type="PROSITE" id="PS50048">
    <property type="entry name" value="ZN2_CY6_FUNGAL_2"/>
    <property type="match status" value="1"/>
</dbReference>
<evidence type="ECO:0000256" key="6">
    <source>
        <dbReference type="ARBA" id="ARBA00023242"/>
    </source>
</evidence>
<dbReference type="Gene3D" id="4.10.240.10">
    <property type="entry name" value="Zn(2)-C6 fungal-type DNA-binding domain"/>
    <property type="match status" value="1"/>
</dbReference>
<feature type="region of interest" description="Disordered" evidence="7">
    <location>
        <begin position="568"/>
        <end position="596"/>
    </location>
</feature>
<evidence type="ECO:0000256" key="2">
    <source>
        <dbReference type="ARBA" id="ARBA00022723"/>
    </source>
</evidence>
<proteinExistence type="predicted"/>
<feature type="compositionally biased region" description="Basic and acidic residues" evidence="7">
    <location>
        <begin position="105"/>
        <end position="116"/>
    </location>
</feature>
<dbReference type="PROSITE" id="PS00463">
    <property type="entry name" value="ZN2_CY6_FUNGAL_1"/>
    <property type="match status" value="1"/>
</dbReference>
<dbReference type="PANTHER" id="PTHR31845">
    <property type="entry name" value="FINGER DOMAIN PROTEIN, PUTATIVE-RELATED"/>
    <property type="match status" value="1"/>
</dbReference>
<sequence>MASSHARSVKACTACRQVKLKCDAREKFPDQCSRCKARGLACTIDATFKRTPARRRLEEVTKQLQDIKQALGISPHSNGIPSAEGIRERADSLDHIPDHSGATDTSRRSYDGRPSKPDIPVQPLFGLDRPDGIPSKLMTMTLGTVEVDPHLTLQLFQYYADNLHQYSPIISNTVTIDKLQRSEPLLFWTIIIIACRNDPACPVIFPGLINPYRELLGSCMVRSPYSLRSIQAILLISLWPFPIRTQPEDPGWIYVGAAMNAAQHLGIHRPAVSRGRSDPEFTASECTLTWAACFWVSTQISSHLGICPPLHNAIDMDAIVDASRENALSRELAPGTHIQYCLAKLSEIMTNPMAAALQDPLLRAFEDELNSLKTKYDDMWSNRLEVQLLVAKLMLFAMAMSQIERREDERADILSSDSSNEPKKVVLYSALATAVQVINLVHRMFSDIIAKYPSGHHDFVFPLPKVYFRGITFSAVFLLRYFILDPSPFPSDMELARNNVTMVHDLFARFSNHPFDEAARVVKFLEALGRQNLPRATLRKINIRDRLGAGLVMAGIKTAWEMQKEMAQAEKDVSEDDPSPIRESEGVTPVTGHSAGTDQVLPETQIHLPMPMVTDGPDAWLSGLDLPGGMWDVFNDSFWGPNDLPLEGFPGFVQ</sequence>
<organism evidence="9 10">
    <name type="scientific">Aulographum hederae CBS 113979</name>
    <dbReference type="NCBI Taxonomy" id="1176131"/>
    <lineage>
        <taxon>Eukaryota</taxon>
        <taxon>Fungi</taxon>
        <taxon>Dikarya</taxon>
        <taxon>Ascomycota</taxon>
        <taxon>Pezizomycotina</taxon>
        <taxon>Dothideomycetes</taxon>
        <taxon>Pleosporomycetidae</taxon>
        <taxon>Aulographales</taxon>
        <taxon>Aulographaceae</taxon>
    </lineage>
</organism>
<keyword evidence="5" id="KW-0804">Transcription</keyword>
<evidence type="ECO:0000259" key="8">
    <source>
        <dbReference type="PROSITE" id="PS50048"/>
    </source>
</evidence>
<dbReference type="GO" id="GO:0000976">
    <property type="term" value="F:transcription cis-regulatory region binding"/>
    <property type="evidence" value="ECO:0007669"/>
    <property type="project" value="TreeGrafter"/>
</dbReference>
<gene>
    <name evidence="9" type="ORF">K402DRAFT_459347</name>
</gene>
<name>A0A6G1HE43_9PEZI</name>
<evidence type="ECO:0000256" key="4">
    <source>
        <dbReference type="ARBA" id="ARBA00023125"/>
    </source>
</evidence>
<dbReference type="InterPro" id="IPR036864">
    <property type="entry name" value="Zn2-C6_fun-type_DNA-bd_sf"/>
</dbReference>
<evidence type="ECO:0000256" key="1">
    <source>
        <dbReference type="ARBA" id="ARBA00004123"/>
    </source>
</evidence>
<evidence type="ECO:0000256" key="3">
    <source>
        <dbReference type="ARBA" id="ARBA00023015"/>
    </source>
</evidence>
<keyword evidence="3" id="KW-0805">Transcription regulation</keyword>
<reference evidence="9" key="1">
    <citation type="journal article" date="2020" name="Stud. Mycol.">
        <title>101 Dothideomycetes genomes: a test case for predicting lifestyles and emergence of pathogens.</title>
        <authorList>
            <person name="Haridas S."/>
            <person name="Albert R."/>
            <person name="Binder M."/>
            <person name="Bloem J."/>
            <person name="Labutti K."/>
            <person name="Salamov A."/>
            <person name="Andreopoulos B."/>
            <person name="Baker S."/>
            <person name="Barry K."/>
            <person name="Bills G."/>
            <person name="Bluhm B."/>
            <person name="Cannon C."/>
            <person name="Castanera R."/>
            <person name="Culley D."/>
            <person name="Daum C."/>
            <person name="Ezra D."/>
            <person name="Gonzalez J."/>
            <person name="Henrissat B."/>
            <person name="Kuo A."/>
            <person name="Liang C."/>
            <person name="Lipzen A."/>
            <person name="Lutzoni F."/>
            <person name="Magnuson J."/>
            <person name="Mondo S."/>
            <person name="Nolan M."/>
            <person name="Ohm R."/>
            <person name="Pangilinan J."/>
            <person name="Park H.-J."/>
            <person name="Ramirez L."/>
            <person name="Alfaro M."/>
            <person name="Sun H."/>
            <person name="Tritt A."/>
            <person name="Yoshinaga Y."/>
            <person name="Zwiers L.-H."/>
            <person name="Turgeon B."/>
            <person name="Goodwin S."/>
            <person name="Spatafora J."/>
            <person name="Crous P."/>
            <person name="Grigoriev I."/>
        </authorList>
    </citation>
    <scope>NUCLEOTIDE SEQUENCE</scope>
    <source>
        <strain evidence="9">CBS 113979</strain>
    </source>
</reference>
<dbReference type="OrthoDB" id="3163292at2759"/>
<dbReference type="InterPro" id="IPR007219">
    <property type="entry name" value="XnlR_reg_dom"/>
</dbReference>
<dbReference type="CDD" id="cd12148">
    <property type="entry name" value="fungal_TF_MHR"/>
    <property type="match status" value="1"/>
</dbReference>
<evidence type="ECO:0000313" key="9">
    <source>
        <dbReference type="EMBL" id="KAF1991322.1"/>
    </source>
</evidence>
<dbReference type="InterPro" id="IPR051089">
    <property type="entry name" value="prtT"/>
</dbReference>
<keyword evidence="4" id="KW-0238">DNA-binding</keyword>
<dbReference type="SUPFAM" id="SSF57701">
    <property type="entry name" value="Zn2/Cys6 DNA-binding domain"/>
    <property type="match status" value="1"/>
</dbReference>
<dbReference type="InterPro" id="IPR001138">
    <property type="entry name" value="Zn2Cys6_DnaBD"/>
</dbReference>
<dbReference type="Pfam" id="PF00172">
    <property type="entry name" value="Zn_clus"/>
    <property type="match status" value="1"/>
</dbReference>
<dbReference type="EMBL" id="ML977139">
    <property type="protein sequence ID" value="KAF1991322.1"/>
    <property type="molecule type" value="Genomic_DNA"/>
</dbReference>
<feature type="domain" description="Zn(2)-C6 fungal-type" evidence="8">
    <location>
        <begin position="11"/>
        <end position="44"/>
    </location>
</feature>
<dbReference type="GO" id="GO:0006351">
    <property type="term" value="P:DNA-templated transcription"/>
    <property type="evidence" value="ECO:0007669"/>
    <property type="project" value="InterPro"/>
</dbReference>
<evidence type="ECO:0000313" key="10">
    <source>
        <dbReference type="Proteomes" id="UP000800041"/>
    </source>
</evidence>
<dbReference type="Pfam" id="PF04082">
    <property type="entry name" value="Fungal_trans"/>
    <property type="match status" value="1"/>
</dbReference>
<dbReference type="CDD" id="cd00067">
    <property type="entry name" value="GAL4"/>
    <property type="match status" value="1"/>
</dbReference>
<dbReference type="SMART" id="SM00906">
    <property type="entry name" value="Fungal_trans"/>
    <property type="match status" value="1"/>
</dbReference>
<accession>A0A6G1HE43</accession>
<keyword evidence="6" id="KW-0539">Nucleus</keyword>
<evidence type="ECO:0000256" key="5">
    <source>
        <dbReference type="ARBA" id="ARBA00023163"/>
    </source>
</evidence>
<evidence type="ECO:0000256" key="7">
    <source>
        <dbReference type="SAM" id="MobiDB-lite"/>
    </source>
</evidence>